<feature type="transmembrane region" description="Helical" evidence="4">
    <location>
        <begin position="186"/>
        <end position="204"/>
    </location>
</feature>
<feature type="domain" description="Methyl-accepting transducer" evidence="5">
    <location>
        <begin position="268"/>
        <end position="504"/>
    </location>
</feature>
<dbReference type="GO" id="GO:0016020">
    <property type="term" value="C:membrane"/>
    <property type="evidence" value="ECO:0007669"/>
    <property type="project" value="InterPro"/>
</dbReference>
<gene>
    <name evidence="7" type="ORF">CU669_12625</name>
</gene>
<reference evidence="7 8" key="1">
    <citation type="submission" date="2017-11" db="EMBL/GenBank/DDBJ databases">
        <title>Draft genome sequence of magnetotactic bacterium Magnetospirillum kuznetsovii LBB-42.</title>
        <authorList>
            <person name="Grouzdev D.S."/>
            <person name="Rysina M.S."/>
            <person name="Baslerov R.V."/>
            <person name="Koziaeva V."/>
        </authorList>
    </citation>
    <scope>NUCLEOTIDE SEQUENCE [LARGE SCALE GENOMIC DNA]</scope>
    <source>
        <strain evidence="7 8">LBB-42</strain>
    </source>
</reference>
<dbReference type="RefSeq" id="WP_112145376.1">
    <property type="nucleotide sequence ID" value="NZ_PGTO01000009.1"/>
</dbReference>
<feature type="transmembrane region" description="Helical" evidence="4">
    <location>
        <begin position="21"/>
        <end position="41"/>
    </location>
</feature>
<sequence length="540" mass="58277">MTNANTHSLWKTMKLRRKFSSVSVAFTLVLAGLIVFNVMVLRSQSQYSVVTDMVGRQRMLSQKFAKEVLLVGNGAVADHQATLRLMRDSLAVLMEGGEIILNLDTQAKGELPPAPSAEIRAKLAEQAVALRLYEQAATTYLGMSAADPKRADRLRELLIAQTQVSDLAEGAVKMLSYHASSAIQSMIWLQVVISIIIGFLGMAISRQIGRQISEPLEACSEAARKVADGDLRIDDLEVNSMDEIGVLQVAFNQMVHSQRDVASQARSACDSLIAAAAAILSSAQEQAAGTKQQAAAVQEITTTVEEISLSGKQVAERSRQVAGTAEAVATSGATGLQAVRDASVGMEAIREQTETVAENIITLSERTQAVGEIIATVNEIAEQSNLVALNAAIEAADAREQGRRFSVVANEIKNLADQAKEATSQVRGILEQTQKGINTSVMLTEEALKRVESGRERTTQSEHVIRQMSDNIQESVHAFQQIVGATNQQQIGLEQVTQALHEIRQASQQTAVTTAQLEKASLDLGQLGQALAHTLEKYRL</sequence>
<evidence type="ECO:0000259" key="6">
    <source>
        <dbReference type="PROSITE" id="PS50885"/>
    </source>
</evidence>
<accession>A0A364NXI3</accession>
<dbReference type="GO" id="GO:0007165">
    <property type="term" value="P:signal transduction"/>
    <property type="evidence" value="ECO:0007669"/>
    <property type="project" value="UniProtKB-KW"/>
</dbReference>
<dbReference type="Proteomes" id="UP000251075">
    <property type="component" value="Unassembled WGS sequence"/>
</dbReference>
<dbReference type="OrthoDB" id="2489132at2"/>
<evidence type="ECO:0000256" key="2">
    <source>
        <dbReference type="ARBA" id="ARBA00029447"/>
    </source>
</evidence>
<keyword evidence="4" id="KW-0812">Transmembrane</keyword>
<dbReference type="PANTHER" id="PTHR32089:SF112">
    <property type="entry name" value="LYSOZYME-LIKE PROTEIN-RELATED"/>
    <property type="match status" value="1"/>
</dbReference>
<dbReference type="PRINTS" id="PR00260">
    <property type="entry name" value="CHEMTRNSDUCR"/>
</dbReference>
<organism evidence="7 8">
    <name type="scientific">Paramagnetospirillum kuznetsovii</name>
    <dbReference type="NCBI Taxonomy" id="2053833"/>
    <lineage>
        <taxon>Bacteria</taxon>
        <taxon>Pseudomonadati</taxon>
        <taxon>Pseudomonadota</taxon>
        <taxon>Alphaproteobacteria</taxon>
        <taxon>Rhodospirillales</taxon>
        <taxon>Magnetospirillaceae</taxon>
        <taxon>Paramagnetospirillum</taxon>
    </lineage>
</organism>
<keyword evidence="8" id="KW-1185">Reference proteome</keyword>
<dbReference type="AlphaFoldDB" id="A0A364NXI3"/>
<dbReference type="EMBL" id="PGTO01000009">
    <property type="protein sequence ID" value="RAU21617.1"/>
    <property type="molecule type" value="Genomic_DNA"/>
</dbReference>
<dbReference type="PROSITE" id="PS50885">
    <property type="entry name" value="HAMP"/>
    <property type="match status" value="1"/>
</dbReference>
<dbReference type="InterPro" id="IPR004090">
    <property type="entry name" value="Chemotax_Me-accpt_rcpt"/>
</dbReference>
<dbReference type="GO" id="GO:0006935">
    <property type="term" value="P:chemotaxis"/>
    <property type="evidence" value="ECO:0007669"/>
    <property type="project" value="InterPro"/>
</dbReference>
<dbReference type="PANTHER" id="PTHR32089">
    <property type="entry name" value="METHYL-ACCEPTING CHEMOTAXIS PROTEIN MCPB"/>
    <property type="match status" value="1"/>
</dbReference>
<protein>
    <submittedName>
        <fullName evidence="7">Methyl-accepting chemotaxis protein</fullName>
    </submittedName>
</protein>
<keyword evidence="4" id="KW-0472">Membrane</keyword>
<name>A0A364NXI3_9PROT</name>
<evidence type="ECO:0000259" key="5">
    <source>
        <dbReference type="PROSITE" id="PS50111"/>
    </source>
</evidence>
<evidence type="ECO:0000256" key="3">
    <source>
        <dbReference type="PROSITE-ProRule" id="PRU00284"/>
    </source>
</evidence>
<dbReference type="InterPro" id="IPR003660">
    <property type="entry name" value="HAMP_dom"/>
</dbReference>
<evidence type="ECO:0000256" key="4">
    <source>
        <dbReference type="SAM" id="Phobius"/>
    </source>
</evidence>
<comment type="similarity">
    <text evidence="2">Belongs to the methyl-accepting chemotaxis (MCP) protein family.</text>
</comment>
<dbReference type="GO" id="GO:0004888">
    <property type="term" value="F:transmembrane signaling receptor activity"/>
    <property type="evidence" value="ECO:0007669"/>
    <property type="project" value="InterPro"/>
</dbReference>
<dbReference type="SMART" id="SM00283">
    <property type="entry name" value="MA"/>
    <property type="match status" value="1"/>
</dbReference>
<dbReference type="Pfam" id="PF00672">
    <property type="entry name" value="HAMP"/>
    <property type="match status" value="1"/>
</dbReference>
<keyword evidence="4" id="KW-1133">Transmembrane helix</keyword>
<dbReference type="PROSITE" id="PS50111">
    <property type="entry name" value="CHEMOTAXIS_TRANSDUC_2"/>
    <property type="match status" value="1"/>
</dbReference>
<dbReference type="InterPro" id="IPR004089">
    <property type="entry name" value="MCPsignal_dom"/>
</dbReference>
<dbReference type="SUPFAM" id="SSF58104">
    <property type="entry name" value="Methyl-accepting chemotaxis protein (MCP) signaling domain"/>
    <property type="match status" value="1"/>
</dbReference>
<dbReference type="Gene3D" id="1.10.287.950">
    <property type="entry name" value="Methyl-accepting chemotaxis protein"/>
    <property type="match status" value="1"/>
</dbReference>
<evidence type="ECO:0000313" key="8">
    <source>
        <dbReference type="Proteomes" id="UP000251075"/>
    </source>
</evidence>
<comment type="caution">
    <text evidence="7">The sequence shown here is derived from an EMBL/GenBank/DDBJ whole genome shotgun (WGS) entry which is preliminary data.</text>
</comment>
<feature type="domain" description="HAMP" evidence="6">
    <location>
        <begin position="210"/>
        <end position="263"/>
    </location>
</feature>
<keyword evidence="1 3" id="KW-0807">Transducer</keyword>
<dbReference type="SMART" id="SM00304">
    <property type="entry name" value="HAMP"/>
    <property type="match status" value="1"/>
</dbReference>
<dbReference type="Gene3D" id="6.10.340.10">
    <property type="match status" value="1"/>
</dbReference>
<evidence type="ECO:0000313" key="7">
    <source>
        <dbReference type="EMBL" id="RAU21617.1"/>
    </source>
</evidence>
<dbReference type="Pfam" id="PF00015">
    <property type="entry name" value="MCPsignal"/>
    <property type="match status" value="1"/>
</dbReference>
<dbReference type="CDD" id="cd06225">
    <property type="entry name" value="HAMP"/>
    <property type="match status" value="1"/>
</dbReference>
<evidence type="ECO:0000256" key="1">
    <source>
        <dbReference type="ARBA" id="ARBA00023224"/>
    </source>
</evidence>
<proteinExistence type="inferred from homology"/>